<dbReference type="Gene3D" id="3.20.20.80">
    <property type="entry name" value="Glycosidases"/>
    <property type="match status" value="1"/>
</dbReference>
<evidence type="ECO:0000259" key="2">
    <source>
        <dbReference type="Pfam" id="PF16862"/>
    </source>
</evidence>
<dbReference type="InterPro" id="IPR017853">
    <property type="entry name" value="GH"/>
</dbReference>
<dbReference type="SUPFAM" id="SSF51445">
    <property type="entry name" value="(Trans)glycosidases"/>
    <property type="match status" value="1"/>
</dbReference>
<dbReference type="PANTHER" id="PTHR36183:SF2">
    <property type="entry name" value="BETA-GLUCURONIDASE C-TERMINAL DOMAIN-CONTAINING PROTEIN"/>
    <property type="match status" value="1"/>
</dbReference>
<accession>A0AAD6GAI4</accession>
<gene>
    <name evidence="3" type="ORF">N7494_011822</name>
</gene>
<dbReference type="EMBL" id="JAQIZZ010000008">
    <property type="protein sequence ID" value="KAJ5525172.1"/>
    <property type="molecule type" value="Genomic_DNA"/>
</dbReference>
<dbReference type="Proteomes" id="UP001220324">
    <property type="component" value="Unassembled WGS sequence"/>
</dbReference>
<dbReference type="PANTHER" id="PTHR36183">
    <property type="entry name" value="BETA-GLUCURONIDASE"/>
    <property type="match status" value="1"/>
</dbReference>
<feature type="signal peptide" evidence="1">
    <location>
        <begin position="1"/>
        <end position="21"/>
    </location>
</feature>
<dbReference type="InterPro" id="IPR031728">
    <property type="entry name" value="GlcAase_C"/>
</dbReference>
<reference evidence="3 4" key="1">
    <citation type="journal article" date="2023" name="IMA Fungus">
        <title>Comparative genomic study of the Penicillium genus elucidates a diverse pangenome and 15 lateral gene transfer events.</title>
        <authorList>
            <person name="Petersen C."/>
            <person name="Sorensen T."/>
            <person name="Nielsen M.R."/>
            <person name="Sondergaard T.E."/>
            <person name="Sorensen J.L."/>
            <person name="Fitzpatrick D.A."/>
            <person name="Frisvad J.C."/>
            <person name="Nielsen K.L."/>
        </authorList>
    </citation>
    <scope>NUCLEOTIDE SEQUENCE [LARGE SCALE GENOMIC DNA]</scope>
    <source>
        <strain evidence="3 4">IBT 35679</strain>
    </source>
</reference>
<keyword evidence="4" id="KW-1185">Reference proteome</keyword>
<evidence type="ECO:0000313" key="3">
    <source>
        <dbReference type="EMBL" id="KAJ5525172.1"/>
    </source>
</evidence>
<comment type="caution">
    <text evidence="3">The sequence shown here is derived from an EMBL/GenBank/DDBJ whole genome shotgun (WGS) entry which is preliminary data.</text>
</comment>
<feature type="chain" id="PRO_5042092400" description="Beta-glucuronidase C-terminal domain-containing protein" evidence="1">
    <location>
        <begin position="22"/>
        <end position="541"/>
    </location>
</feature>
<keyword evidence="1" id="KW-0732">Signal</keyword>
<organism evidence="3 4">
    <name type="scientific">Penicillium frequentans</name>
    <dbReference type="NCBI Taxonomy" id="3151616"/>
    <lineage>
        <taxon>Eukaryota</taxon>
        <taxon>Fungi</taxon>
        <taxon>Dikarya</taxon>
        <taxon>Ascomycota</taxon>
        <taxon>Pezizomycotina</taxon>
        <taxon>Eurotiomycetes</taxon>
        <taxon>Eurotiomycetidae</taxon>
        <taxon>Eurotiales</taxon>
        <taxon>Aspergillaceae</taxon>
        <taxon>Penicillium</taxon>
    </lineage>
</organism>
<sequence length="541" mass="59133">MLPWSFIVISLLSVQIKALDATNHYNISVPNTTPDDAEAVPANFFGFGLESGLLSHYDNDFSENIVNAIAARMSAPLVIRVGGSSGDKITYNESLTEPYTCDVEVCDSTSTFTIGPSYFNIMKRLQNASMTIQAPMNTASMNNSMTFLRLAWNALGQDRVEAIALGNEPEYYPNDLPAWTAAEYVNRGLAIEDEFIREFQLEGNETRIFQIGEVASEVIQGIFPLFTMEDVLSAPAALNGRNKYASDHLYQMDIIGKQPGAEYYTTDVLQWQVMAHNRTSQVLEGYARDAAWMRSKNLSFPLVISEIGSAIGNSPPDFAGGFGAGMWAVDIHLKAMSIGIKQITNTQEPTATHGFWVPDNSGPQTTGPAVQGQFPAAAFITDFVGKEGSLGKIYQLLGDTLLSAYAMYDLKFEHASRIAVLNLKEWHYDANATDNFRGNTTVMLNVGSETQSVVVQRMRSDYGAYALGFDNGGPEQNTSWAGEQWSYRVDEGKGHFLNGPQSETLQVTNGTVEVVVPDTEAVMVSLQRHVAPVSASSCACV</sequence>
<evidence type="ECO:0000313" key="4">
    <source>
        <dbReference type="Proteomes" id="UP001220324"/>
    </source>
</evidence>
<dbReference type="AlphaFoldDB" id="A0AAD6GAI4"/>
<dbReference type="Pfam" id="PF16862">
    <property type="entry name" value="Glyco_hydro_79C"/>
    <property type="match status" value="1"/>
</dbReference>
<protein>
    <recommendedName>
        <fullName evidence="2">Beta-glucuronidase C-terminal domain-containing protein</fullName>
    </recommendedName>
</protein>
<name>A0AAD6GAI4_9EURO</name>
<evidence type="ECO:0000256" key="1">
    <source>
        <dbReference type="SAM" id="SignalP"/>
    </source>
</evidence>
<dbReference type="InterPro" id="IPR052974">
    <property type="entry name" value="GH79_Enzymes"/>
</dbReference>
<feature type="domain" description="Beta-glucuronidase C-terminal" evidence="2">
    <location>
        <begin position="404"/>
        <end position="523"/>
    </location>
</feature>
<proteinExistence type="predicted"/>